<dbReference type="SMART" id="SM00507">
    <property type="entry name" value="HNHc"/>
    <property type="match status" value="1"/>
</dbReference>
<sequence>MSSTYIEVDLRNLVISRANRLCEYCLIHEDDTYWGCQIDHIISEKHDGATHADNLANACTFCNRHKGSDVGSVILPTNEFVRFFNPRTDSWLDHFELESIEIKPLTNIGKVTARILGFNSFERLLERQALQMIGRYPSPEALILIESL</sequence>
<gene>
    <name evidence="2" type="ORF">MNBD_CHLOROFLEXI01-4554</name>
</gene>
<dbReference type="PANTHER" id="PTHR33877:SF1">
    <property type="entry name" value="TYPE IV METHYL-DIRECTED RESTRICTION ENZYME ECOKMCRA"/>
    <property type="match status" value="1"/>
</dbReference>
<dbReference type="EMBL" id="UOEU01000968">
    <property type="protein sequence ID" value="VAW42835.1"/>
    <property type="molecule type" value="Genomic_DNA"/>
</dbReference>
<dbReference type="Gene3D" id="1.10.30.50">
    <property type="match status" value="1"/>
</dbReference>
<reference evidence="2" key="1">
    <citation type="submission" date="2018-06" db="EMBL/GenBank/DDBJ databases">
        <authorList>
            <person name="Zhirakovskaya E."/>
        </authorList>
    </citation>
    <scope>NUCLEOTIDE SEQUENCE</scope>
</reference>
<evidence type="ECO:0000259" key="1">
    <source>
        <dbReference type="SMART" id="SM00507"/>
    </source>
</evidence>
<dbReference type="AlphaFoldDB" id="A0A3B0VH25"/>
<proteinExistence type="predicted"/>
<dbReference type="GO" id="GO:0004519">
    <property type="term" value="F:endonuclease activity"/>
    <property type="evidence" value="ECO:0007669"/>
    <property type="project" value="InterPro"/>
</dbReference>
<dbReference type="GO" id="GO:0003676">
    <property type="term" value="F:nucleic acid binding"/>
    <property type="evidence" value="ECO:0007669"/>
    <property type="project" value="InterPro"/>
</dbReference>
<dbReference type="CDD" id="cd00085">
    <property type="entry name" value="HNHc"/>
    <property type="match status" value="1"/>
</dbReference>
<dbReference type="GO" id="GO:0008270">
    <property type="term" value="F:zinc ion binding"/>
    <property type="evidence" value="ECO:0007669"/>
    <property type="project" value="InterPro"/>
</dbReference>
<dbReference type="InterPro" id="IPR003615">
    <property type="entry name" value="HNH_nuc"/>
</dbReference>
<dbReference type="InterPro" id="IPR052892">
    <property type="entry name" value="NA-targeting_endonuclease"/>
</dbReference>
<name>A0A3B0VH25_9ZZZZ</name>
<feature type="domain" description="HNH nuclease" evidence="1">
    <location>
        <begin position="9"/>
        <end position="64"/>
    </location>
</feature>
<dbReference type="InterPro" id="IPR002711">
    <property type="entry name" value="HNH"/>
</dbReference>
<protein>
    <recommendedName>
        <fullName evidence="1">HNH nuclease domain-containing protein</fullName>
    </recommendedName>
</protein>
<accession>A0A3B0VH25</accession>
<evidence type="ECO:0000313" key="2">
    <source>
        <dbReference type="EMBL" id="VAW42835.1"/>
    </source>
</evidence>
<organism evidence="2">
    <name type="scientific">hydrothermal vent metagenome</name>
    <dbReference type="NCBI Taxonomy" id="652676"/>
    <lineage>
        <taxon>unclassified sequences</taxon>
        <taxon>metagenomes</taxon>
        <taxon>ecological metagenomes</taxon>
    </lineage>
</organism>
<dbReference type="PANTHER" id="PTHR33877">
    <property type="entry name" value="SLL1193 PROTEIN"/>
    <property type="match status" value="1"/>
</dbReference>
<dbReference type="Pfam" id="PF01844">
    <property type="entry name" value="HNH"/>
    <property type="match status" value="1"/>
</dbReference>